<dbReference type="FunFam" id="3.30.200.20:FF:000017">
    <property type="entry name" value="Non-specific serine/threonine protein kinase"/>
    <property type="match status" value="1"/>
</dbReference>
<dbReference type="GO" id="GO:0005856">
    <property type="term" value="C:cytoskeleton"/>
    <property type="evidence" value="ECO:0007669"/>
    <property type="project" value="TreeGrafter"/>
</dbReference>
<dbReference type="InterPro" id="IPR008271">
    <property type="entry name" value="Ser/Thr_kinase_AS"/>
</dbReference>
<dbReference type="GO" id="GO:0031032">
    <property type="term" value="P:actomyosin structure organization"/>
    <property type="evidence" value="ECO:0007669"/>
    <property type="project" value="TreeGrafter"/>
</dbReference>
<evidence type="ECO:0000256" key="14">
    <source>
        <dbReference type="PROSITE-ProRule" id="PRU10141"/>
    </source>
</evidence>
<accession>A0A1I7Y6Q3</accession>
<dbReference type="GO" id="GO:0005524">
    <property type="term" value="F:ATP binding"/>
    <property type="evidence" value="ECO:0007669"/>
    <property type="project" value="UniProtKB-UniRule"/>
</dbReference>
<keyword evidence="10" id="KW-0418">Kinase</keyword>
<dbReference type="Gene3D" id="3.30.60.20">
    <property type="match status" value="1"/>
</dbReference>
<dbReference type="PROSITE" id="PS00107">
    <property type="entry name" value="PROTEIN_KINASE_ATP"/>
    <property type="match status" value="1"/>
</dbReference>
<dbReference type="GO" id="GO:0008270">
    <property type="term" value="F:zinc ion binding"/>
    <property type="evidence" value="ECO:0007669"/>
    <property type="project" value="UniProtKB-KW"/>
</dbReference>
<feature type="domain" description="AGC-kinase C-terminal" evidence="18">
    <location>
        <begin position="378"/>
        <end position="448"/>
    </location>
</feature>
<feature type="region of interest" description="Disordered" evidence="16">
    <location>
        <begin position="817"/>
        <end position="839"/>
    </location>
</feature>
<evidence type="ECO:0000313" key="20">
    <source>
        <dbReference type="WBParaSite" id="L893_g13299.t2"/>
    </source>
</evidence>
<dbReference type="GO" id="GO:1901888">
    <property type="term" value="P:regulation of cell junction assembly"/>
    <property type="evidence" value="ECO:0007669"/>
    <property type="project" value="TreeGrafter"/>
</dbReference>
<evidence type="ECO:0000256" key="2">
    <source>
        <dbReference type="ARBA" id="ARBA00004496"/>
    </source>
</evidence>
<feature type="binding site" evidence="14">
    <location>
        <position position="141"/>
    </location>
    <ligand>
        <name>ATP</name>
        <dbReference type="ChEBI" id="CHEBI:30616"/>
    </ligand>
</feature>
<evidence type="ECO:0000313" key="19">
    <source>
        <dbReference type="Proteomes" id="UP000095287"/>
    </source>
</evidence>
<dbReference type="InterPro" id="IPR000961">
    <property type="entry name" value="AGC-kinase_C"/>
</dbReference>
<protein>
    <recommendedName>
        <fullName evidence="3">non-specific serine/threonine protein kinase</fullName>
        <ecNumber evidence="3">2.7.11.1</ecNumber>
    </recommendedName>
</protein>
<dbReference type="FunFam" id="1.10.510.10:FF:000751">
    <property type="entry name" value="Non-specific serine/threonine protein kinase"/>
    <property type="match status" value="1"/>
</dbReference>
<keyword evidence="7" id="KW-0479">Metal-binding</keyword>
<sequence length="1130" mass="129500">MGTSKTSSGLWDECESGRESSVGEATHLIHCTYGLEVVLLIPRMEEAEELLQELLDCRSNGGVDALLDAITALTIDCNYPLLRQQRNIDSFLSRYERWVKKLNAHRVKVSDFDVLKTIGRGAYGEVQLVRKRSNKNLYAMKLLNKQEMLEEIKSKNSAFYWHERDIMAHTDSEWIVRLHYAFQDARYLYMVMEYLPGGDLASFLLSNDVSEEAARFFVAELVLALDVIHRSGYLHRDVKPDNLLIAASGHVKLADFGTCLRFGDDGFVRCCIAVGTPDYISPEALTTNGTEGVYGRELDWWSVGVVLYELLVGTAPFYDDSIMQCYWKIQNHATSLSFPGDVAISDNAKDLIRKLLAEKTLRLGREGVDEIKKHPFFRNDQWTFDTIAQATAPVIPHLESDDDTSYFYDVDEGSPKPEAFHIPKTFVGSHLPFIGFTYSNDLSPSEAIVRKISTNSVGLLESDNHEHFAKELRSQLQEENAEVAKELEAAKLALEEKDVEILERDSEIEEMSSEMERLRKENEALVNSEAALKKDLEEATNRSNDVEKLKGQLRRSEGEALKMEVDLLEEREKNEKLSERVAEIQAELEERKASEESLRKKIADLQDQLSRREETKENMEKPKEPNGDMHKMRWKAVLMLGQMLRLSSENVNIKGDNVELKKQLKVLKSKEENPMRRRTISDANIWNRKLEFTVMDLEEQLQTEQGFINLYKNEIESMENDVNDIQQRFLDAQETIEKLRSELLVQRTLKAQMETELKQAEKDKTMMEVELRQTLQRHSKEMTTKESRIDELSRKEYELLAEIDALKAERQELQDSLPLSVTPSPDTPDSALPSPSSTISMDTVVLLDGPQDKTKSRRSARDGLLRIEETMKSVREWKSTSLSRDSGVLSPSRDGGFFSADILSLLPIEKRCFVRTSQTKRKFKWTPVILRICENRVTLRRESNDIHAVISARNLLHVRSVTAADVRFARASEIPTIFQILYRTTEVETTRRGLNTIPSVPFSIESRNHLLVELTYHVSATCDLCRGQLSHLFHPCPAVECKRCRMKFHSAHRDRNELPYCRISPQENENASAEMLLRCEDERSSTYLMNHLNAYIQMHSSRTEALRRKMPGSVAGRIRPKSTLIESQII</sequence>
<dbReference type="GO" id="GO:0005737">
    <property type="term" value="C:cytoplasm"/>
    <property type="evidence" value="ECO:0007669"/>
    <property type="project" value="UniProtKB-SubCell"/>
</dbReference>
<evidence type="ECO:0000256" key="12">
    <source>
        <dbReference type="ARBA" id="ARBA00022840"/>
    </source>
</evidence>
<comment type="cofactor">
    <cofactor evidence="1">
        <name>Mg(2+)</name>
        <dbReference type="ChEBI" id="CHEBI:18420"/>
    </cofactor>
</comment>
<reference evidence="20" key="1">
    <citation type="submission" date="2016-11" db="UniProtKB">
        <authorList>
            <consortium name="WormBaseParasite"/>
        </authorList>
    </citation>
    <scope>IDENTIFICATION</scope>
</reference>
<dbReference type="SMART" id="SM00133">
    <property type="entry name" value="S_TK_X"/>
    <property type="match status" value="1"/>
</dbReference>
<keyword evidence="8 14" id="KW-0547">Nucleotide-binding</keyword>
<dbReference type="PROSITE" id="PS50011">
    <property type="entry name" value="PROTEIN_KINASE_DOM"/>
    <property type="match status" value="1"/>
</dbReference>
<dbReference type="GO" id="GO:0072518">
    <property type="term" value="F:Rho-dependent protein serine/threonine kinase activity"/>
    <property type="evidence" value="ECO:0007669"/>
    <property type="project" value="TreeGrafter"/>
</dbReference>
<dbReference type="AlphaFoldDB" id="A0A1I7Y6Q3"/>
<keyword evidence="5" id="KW-0723">Serine/threonine-protein kinase</keyword>
<keyword evidence="9" id="KW-0863">Zinc-finger</keyword>
<keyword evidence="12 14" id="KW-0067">ATP-binding</keyword>
<dbReference type="Gene3D" id="1.10.510.10">
    <property type="entry name" value="Transferase(Phosphotransferase) domain 1"/>
    <property type="match status" value="1"/>
</dbReference>
<dbReference type="InterPro" id="IPR050839">
    <property type="entry name" value="Rho-assoc_Ser/Thr_Kinase"/>
</dbReference>
<dbReference type="SMART" id="SM00109">
    <property type="entry name" value="C1"/>
    <property type="match status" value="1"/>
</dbReference>
<evidence type="ECO:0000256" key="1">
    <source>
        <dbReference type="ARBA" id="ARBA00001946"/>
    </source>
</evidence>
<keyword evidence="19" id="KW-1185">Reference proteome</keyword>
<evidence type="ECO:0000256" key="11">
    <source>
        <dbReference type="ARBA" id="ARBA00022833"/>
    </source>
</evidence>
<dbReference type="SUPFAM" id="SSF57889">
    <property type="entry name" value="Cysteine-rich domain"/>
    <property type="match status" value="1"/>
</dbReference>
<evidence type="ECO:0000256" key="7">
    <source>
        <dbReference type="ARBA" id="ARBA00022723"/>
    </source>
</evidence>
<evidence type="ECO:0000256" key="8">
    <source>
        <dbReference type="ARBA" id="ARBA00022741"/>
    </source>
</evidence>
<evidence type="ECO:0000256" key="10">
    <source>
        <dbReference type="ARBA" id="ARBA00022777"/>
    </source>
</evidence>
<dbReference type="InterPro" id="IPR000719">
    <property type="entry name" value="Prot_kinase_dom"/>
</dbReference>
<name>A0A1I7Y6Q3_9BILA</name>
<dbReference type="Pfam" id="PF00069">
    <property type="entry name" value="Pkinase"/>
    <property type="match status" value="1"/>
</dbReference>
<evidence type="ECO:0000259" key="18">
    <source>
        <dbReference type="PROSITE" id="PS51285"/>
    </source>
</evidence>
<evidence type="ECO:0000259" key="17">
    <source>
        <dbReference type="PROSITE" id="PS50011"/>
    </source>
</evidence>
<evidence type="ECO:0000256" key="6">
    <source>
        <dbReference type="ARBA" id="ARBA00022679"/>
    </source>
</evidence>
<evidence type="ECO:0000256" key="5">
    <source>
        <dbReference type="ARBA" id="ARBA00022527"/>
    </source>
</evidence>
<evidence type="ECO:0000256" key="16">
    <source>
        <dbReference type="SAM" id="MobiDB-lite"/>
    </source>
</evidence>
<dbReference type="InterPro" id="IPR002219">
    <property type="entry name" value="PKC_DAG/PE"/>
</dbReference>
<evidence type="ECO:0000256" key="4">
    <source>
        <dbReference type="ARBA" id="ARBA00022490"/>
    </source>
</evidence>
<dbReference type="InterPro" id="IPR017441">
    <property type="entry name" value="Protein_kinase_ATP_BS"/>
</dbReference>
<keyword evidence="6" id="KW-0808">Transferase</keyword>
<dbReference type="PANTHER" id="PTHR22988:SF73">
    <property type="entry name" value="RHO-ASSOCIATED PROTEIN KINASE"/>
    <property type="match status" value="1"/>
</dbReference>
<feature type="coiled-coil region" evidence="15">
    <location>
        <begin position="708"/>
        <end position="816"/>
    </location>
</feature>
<dbReference type="EC" id="2.7.11.1" evidence="3"/>
<dbReference type="GO" id="GO:0048598">
    <property type="term" value="P:embryonic morphogenesis"/>
    <property type="evidence" value="ECO:0007669"/>
    <property type="project" value="TreeGrafter"/>
</dbReference>
<dbReference type="WBParaSite" id="L893_g13299.t2">
    <property type="protein sequence ID" value="L893_g13299.t2"/>
    <property type="gene ID" value="L893_g13299"/>
</dbReference>
<evidence type="ECO:0000256" key="13">
    <source>
        <dbReference type="ARBA" id="ARBA00023054"/>
    </source>
</evidence>
<dbReference type="Proteomes" id="UP000095287">
    <property type="component" value="Unplaced"/>
</dbReference>
<feature type="domain" description="Protein kinase" evidence="17">
    <location>
        <begin position="112"/>
        <end position="377"/>
    </location>
</feature>
<dbReference type="Gene3D" id="3.30.200.20">
    <property type="entry name" value="Phosphorylase Kinase, domain 1"/>
    <property type="match status" value="1"/>
</dbReference>
<keyword evidence="13 15" id="KW-0175">Coiled coil</keyword>
<dbReference type="SUPFAM" id="SSF56112">
    <property type="entry name" value="Protein kinase-like (PK-like)"/>
    <property type="match status" value="1"/>
</dbReference>
<keyword evidence="4" id="KW-0963">Cytoplasm</keyword>
<dbReference type="GO" id="GO:0030866">
    <property type="term" value="P:cortical actin cytoskeleton organization"/>
    <property type="evidence" value="ECO:0007669"/>
    <property type="project" value="TreeGrafter"/>
</dbReference>
<dbReference type="PROSITE" id="PS00108">
    <property type="entry name" value="PROTEIN_KINASE_ST"/>
    <property type="match status" value="1"/>
</dbReference>
<dbReference type="InterPro" id="IPR046349">
    <property type="entry name" value="C1-like_sf"/>
</dbReference>
<organism evidence="19 20">
    <name type="scientific">Steinernema glaseri</name>
    <dbReference type="NCBI Taxonomy" id="37863"/>
    <lineage>
        <taxon>Eukaryota</taxon>
        <taxon>Metazoa</taxon>
        <taxon>Ecdysozoa</taxon>
        <taxon>Nematoda</taxon>
        <taxon>Chromadorea</taxon>
        <taxon>Rhabditida</taxon>
        <taxon>Tylenchina</taxon>
        <taxon>Panagrolaimomorpha</taxon>
        <taxon>Strongyloidoidea</taxon>
        <taxon>Steinernematidae</taxon>
        <taxon>Steinernema</taxon>
    </lineage>
</organism>
<comment type="subcellular location">
    <subcellularLocation>
        <location evidence="2">Cytoplasm</location>
    </subcellularLocation>
</comment>
<dbReference type="PANTHER" id="PTHR22988">
    <property type="entry name" value="MYOTONIC DYSTROPHY S/T KINASE-RELATED"/>
    <property type="match status" value="1"/>
</dbReference>
<dbReference type="CDD" id="cd20813">
    <property type="entry name" value="C1_ROCK"/>
    <property type="match status" value="1"/>
</dbReference>
<dbReference type="PROSITE" id="PS51285">
    <property type="entry name" value="AGC_KINASE_CTER"/>
    <property type="match status" value="1"/>
</dbReference>
<proteinExistence type="predicted"/>
<dbReference type="InterPro" id="IPR011009">
    <property type="entry name" value="Kinase-like_dom_sf"/>
</dbReference>
<dbReference type="GO" id="GO:0007266">
    <property type="term" value="P:Rho protein signal transduction"/>
    <property type="evidence" value="ECO:0007669"/>
    <property type="project" value="TreeGrafter"/>
</dbReference>
<evidence type="ECO:0000256" key="9">
    <source>
        <dbReference type="ARBA" id="ARBA00022771"/>
    </source>
</evidence>
<feature type="region of interest" description="Disordered" evidence="16">
    <location>
        <begin position="589"/>
        <end position="628"/>
    </location>
</feature>
<evidence type="ECO:0000256" key="15">
    <source>
        <dbReference type="SAM" id="Coils"/>
    </source>
</evidence>
<dbReference type="SMART" id="SM00220">
    <property type="entry name" value="S_TKc"/>
    <property type="match status" value="1"/>
</dbReference>
<dbReference type="GO" id="GO:0000281">
    <property type="term" value="P:mitotic cytokinesis"/>
    <property type="evidence" value="ECO:0007669"/>
    <property type="project" value="TreeGrafter"/>
</dbReference>
<keyword evidence="11" id="KW-0862">Zinc</keyword>
<evidence type="ECO:0000256" key="3">
    <source>
        <dbReference type="ARBA" id="ARBA00012513"/>
    </source>
</evidence>